<proteinExistence type="predicted"/>
<protein>
    <submittedName>
        <fullName evidence="2">NAD-dependent dehydratase</fullName>
    </submittedName>
</protein>
<dbReference type="Gene3D" id="3.90.25.10">
    <property type="entry name" value="UDP-galactose 4-epimerase, domain 1"/>
    <property type="match status" value="1"/>
</dbReference>
<gene>
    <name evidence="2" type="ORF">FEN17_20105</name>
</gene>
<accession>A0A5R9KRV3</accession>
<dbReference type="Gene3D" id="3.40.50.720">
    <property type="entry name" value="NAD(P)-binding Rossmann-like Domain"/>
    <property type="match status" value="1"/>
</dbReference>
<dbReference type="SUPFAM" id="SSF51735">
    <property type="entry name" value="NAD(P)-binding Rossmann-fold domains"/>
    <property type="match status" value="1"/>
</dbReference>
<evidence type="ECO:0000313" key="3">
    <source>
        <dbReference type="Proteomes" id="UP000306402"/>
    </source>
</evidence>
<keyword evidence="3" id="KW-1185">Reference proteome</keyword>
<evidence type="ECO:0000313" key="2">
    <source>
        <dbReference type="EMBL" id="TLU98897.1"/>
    </source>
</evidence>
<name>A0A5R9KRV3_9BACT</name>
<sequence length="298" mass="32532">MKIVLTGSLGHISKPLAQELVQNEHDVTVISSNVERQEEIKTLGAKAAIGSLADTDFLTNTFTGADLVYTMVPPRDFFDPTYDMEAYYKGLGENYAQAIAASGVKKVINLSTFGAHLNKGNGILLGAHLVEQTLNALPEDVSIVHMRPTSFFYNLYAYVDMIKSGGIIAANYGGDHVIPWVAPVDIATAIAEEIETPFSGRKVRYVASEELTGNETARILGEAIGKSDLQWILIPGEQVRQHLEGVGMNKKIVAGMIEMYDALYSGLLAEDYNLNRPELGKTKLVDFAKEFAGAFQQK</sequence>
<evidence type="ECO:0000259" key="1">
    <source>
        <dbReference type="Pfam" id="PF05368"/>
    </source>
</evidence>
<reference evidence="2 3" key="1">
    <citation type="submission" date="2019-05" db="EMBL/GenBank/DDBJ databases">
        <authorList>
            <person name="Qu J.-H."/>
        </authorList>
    </citation>
    <scope>NUCLEOTIDE SEQUENCE [LARGE SCALE GENOMIC DNA]</scope>
    <source>
        <strain evidence="2 3">T17</strain>
    </source>
</reference>
<dbReference type="AlphaFoldDB" id="A0A5R9KRV3"/>
<dbReference type="InterPro" id="IPR036291">
    <property type="entry name" value="NAD(P)-bd_dom_sf"/>
</dbReference>
<dbReference type="PANTHER" id="PTHR43162">
    <property type="match status" value="1"/>
</dbReference>
<organism evidence="2 3">
    <name type="scientific">Dyadobacter luticola</name>
    <dbReference type="NCBI Taxonomy" id="1979387"/>
    <lineage>
        <taxon>Bacteria</taxon>
        <taxon>Pseudomonadati</taxon>
        <taxon>Bacteroidota</taxon>
        <taxon>Cytophagia</taxon>
        <taxon>Cytophagales</taxon>
        <taxon>Spirosomataceae</taxon>
        <taxon>Dyadobacter</taxon>
    </lineage>
</organism>
<dbReference type="Pfam" id="PF05368">
    <property type="entry name" value="NmrA"/>
    <property type="match status" value="1"/>
</dbReference>
<dbReference type="EMBL" id="VCEJ01000005">
    <property type="protein sequence ID" value="TLU98897.1"/>
    <property type="molecule type" value="Genomic_DNA"/>
</dbReference>
<dbReference type="RefSeq" id="WP_138367187.1">
    <property type="nucleotide sequence ID" value="NZ_VCEJ01000005.1"/>
</dbReference>
<dbReference type="Proteomes" id="UP000306402">
    <property type="component" value="Unassembled WGS sequence"/>
</dbReference>
<dbReference type="InterPro" id="IPR008030">
    <property type="entry name" value="NmrA-like"/>
</dbReference>
<dbReference type="PANTHER" id="PTHR43162:SF1">
    <property type="entry name" value="PRESTALK A DIFFERENTIATION PROTEIN A"/>
    <property type="match status" value="1"/>
</dbReference>
<dbReference type="InterPro" id="IPR051604">
    <property type="entry name" value="Ergot_Alk_Oxidoreductase"/>
</dbReference>
<comment type="caution">
    <text evidence="2">The sequence shown here is derived from an EMBL/GenBank/DDBJ whole genome shotgun (WGS) entry which is preliminary data.</text>
</comment>
<feature type="domain" description="NmrA-like" evidence="1">
    <location>
        <begin position="2"/>
        <end position="260"/>
    </location>
</feature>
<dbReference type="OrthoDB" id="2149806at2"/>